<feature type="domain" description="PiggyBac transposable element-derived protein" evidence="1">
    <location>
        <begin position="2"/>
        <end position="294"/>
    </location>
</feature>
<accession>A0ABQ8LA10</accession>
<protein>
    <submittedName>
        <fullName evidence="2">PiggyBac transposable element-derived protein 4</fullName>
    </submittedName>
</protein>
<comment type="caution">
    <text evidence="2">The sequence shown here is derived from an EMBL/GenBank/DDBJ whole genome shotgun (WGS) entry which is preliminary data.</text>
</comment>
<dbReference type="InterPro" id="IPR029526">
    <property type="entry name" value="PGBD"/>
</dbReference>
<proteinExistence type="predicted"/>
<dbReference type="Pfam" id="PF13843">
    <property type="entry name" value="DDE_Tnp_1_7"/>
    <property type="match status" value="1"/>
</dbReference>
<evidence type="ECO:0000313" key="2">
    <source>
        <dbReference type="EMBL" id="KAI2647574.1"/>
    </source>
</evidence>
<organism evidence="2 3">
    <name type="scientific">Labeo rohita</name>
    <name type="common">Indian major carp</name>
    <name type="synonym">Cyprinus rohita</name>
    <dbReference type="NCBI Taxonomy" id="84645"/>
    <lineage>
        <taxon>Eukaryota</taxon>
        <taxon>Metazoa</taxon>
        <taxon>Chordata</taxon>
        <taxon>Craniata</taxon>
        <taxon>Vertebrata</taxon>
        <taxon>Euteleostomi</taxon>
        <taxon>Actinopterygii</taxon>
        <taxon>Neopterygii</taxon>
        <taxon>Teleostei</taxon>
        <taxon>Ostariophysi</taxon>
        <taxon>Cypriniformes</taxon>
        <taxon>Cyprinidae</taxon>
        <taxon>Labeoninae</taxon>
        <taxon>Labeonini</taxon>
        <taxon>Labeo</taxon>
    </lineage>
</organism>
<gene>
    <name evidence="2" type="ORF">H4Q32_026062</name>
</gene>
<dbReference type="PANTHER" id="PTHR46599">
    <property type="entry name" value="PIGGYBAC TRANSPOSABLE ELEMENT-DERIVED PROTEIN 4"/>
    <property type="match status" value="1"/>
</dbReference>
<dbReference type="Proteomes" id="UP000830375">
    <property type="component" value="Unassembled WGS sequence"/>
</dbReference>
<dbReference type="EMBL" id="JACTAM010000257">
    <property type="protein sequence ID" value="KAI2647574.1"/>
    <property type="molecule type" value="Genomic_DNA"/>
</dbReference>
<sequence length="357" mass="40917">MLQHIQESTVAEARRATDDTAWDMSLAELKAFIALYVRGAYCGKNFDIGSFWSEEWGNTFFISTMSKNRFREIMRFLLFDRKETRRCRLTTDKFALMAEVWQRFTQNCTACYRPGPAITVDEQLFPTKARCRFTQYMPNKPDKFGIKFWLAADVNTKYMLNGFPFLGKDDSRPATQCLGESVVLKLVEPFIGKGRNVTTDNFFTSIPLANKLLHKNTSMVGTINKNKRGLPPSVQGRGELFSTKVLKSDKITLTVYQCKLRRNVTILSTQHQHVAISTDNKRKPETVTYYNRTKPGGPLRYFTTCWILLLSMPVCFTGAENSIPRRDFMLQLAQELRAEWMASKVALRVDVPLDGAD</sequence>
<evidence type="ECO:0000259" key="1">
    <source>
        <dbReference type="Pfam" id="PF13843"/>
    </source>
</evidence>
<reference evidence="2 3" key="1">
    <citation type="submission" date="2022-01" db="EMBL/GenBank/DDBJ databases">
        <title>A high-quality chromosome-level genome assembly of rohu carp, Labeo rohita.</title>
        <authorList>
            <person name="Arick M.A. II"/>
            <person name="Hsu C.-Y."/>
            <person name="Magbanua Z."/>
            <person name="Pechanova O."/>
            <person name="Grover C."/>
            <person name="Miller E."/>
            <person name="Thrash A."/>
            <person name="Ezzel L."/>
            <person name="Alam S."/>
            <person name="Benzie J."/>
            <person name="Hamilton M."/>
            <person name="Karsi A."/>
            <person name="Lawrence M.L."/>
            <person name="Peterson D.G."/>
        </authorList>
    </citation>
    <scope>NUCLEOTIDE SEQUENCE [LARGE SCALE GENOMIC DNA]</scope>
    <source>
        <strain evidence="3">BAU-BD-2019</strain>
        <tissue evidence="2">Blood</tissue>
    </source>
</reference>
<keyword evidence="3" id="KW-1185">Reference proteome</keyword>
<name>A0ABQ8LA10_LABRO</name>
<evidence type="ECO:0000313" key="3">
    <source>
        <dbReference type="Proteomes" id="UP000830375"/>
    </source>
</evidence>
<dbReference type="PANTHER" id="PTHR46599:SF6">
    <property type="entry name" value="DUAL SPECIFICITY PHOSPHATASE 26"/>
    <property type="match status" value="1"/>
</dbReference>